<proteinExistence type="predicted"/>
<dbReference type="OrthoDB" id="1456570at2"/>
<dbReference type="Proteomes" id="UP000295129">
    <property type="component" value="Unassembled WGS sequence"/>
</dbReference>
<name>A0A4R6DRH0_9RHOO</name>
<dbReference type="Pfam" id="PF14206">
    <property type="entry name" value="Cys_rich_CPCC"/>
    <property type="match status" value="1"/>
</dbReference>
<evidence type="ECO:0000259" key="1">
    <source>
        <dbReference type="Pfam" id="PF14206"/>
    </source>
</evidence>
<dbReference type="RefSeq" id="WP_133593983.1">
    <property type="nucleotide sequence ID" value="NZ_SNVV01000018.1"/>
</dbReference>
<keyword evidence="3" id="KW-1185">Reference proteome</keyword>
<dbReference type="InterPro" id="IPR025983">
    <property type="entry name" value="Cys_rich_CPCC"/>
</dbReference>
<comment type="caution">
    <text evidence="2">The sequence shown here is derived from an EMBL/GenBank/DDBJ whole genome shotgun (WGS) entry which is preliminary data.</text>
</comment>
<sequence>MAQAFEQCDCCDYFTIPEGEDFEICPVCFWEQDASGISEPSQPSGANHGLSLLEGRENFKTLGACDKRFISNVIGENERNKYRYAARTIEF</sequence>
<gene>
    <name evidence="2" type="ORF">C7389_1182</name>
</gene>
<reference evidence="2 3" key="1">
    <citation type="submission" date="2019-03" db="EMBL/GenBank/DDBJ databases">
        <title>Genomic Encyclopedia of Type Strains, Phase IV (KMG-IV): sequencing the most valuable type-strain genomes for metagenomic binning, comparative biology and taxonomic classification.</title>
        <authorList>
            <person name="Goeker M."/>
        </authorList>
    </citation>
    <scope>NUCLEOTIDE SEQUENCE [LARGE SCALE GENOMIC DNA]</scope>
    <source>
        <strain evidence="2 3">DSM 12121</strain>
    </source>
</reference>
<feature type="domain" description="Cysteine-rich CPCC" evidence="1">
    <location>
        <begin position="7"/>
        <end position="76"/>
    </location>
</feature>
<evidence type="ECO:0000313" key="3">
    <source>
        <dbReference type="Proteomes" id="UP000295129"/>
    </source>
</evidence>
<evidence type="ECO:0000313" key="2">
    <source>
        <dbReference type="EMBL" id="TDN47695.1"/>
    </source>
</evidence>
<dbReference type="AlphaFoldDB" id="A0A4R6DRH0"/>
<organism evidence="2 3">
    <name type="scientific">Azoarcus indigens</name>
    <dbReference type="NCBI Taxonomy" id="29545"/>
    <lineage>
        <taxon>Bacteria</taxon>
        <taxon>Pseudomonadati</taxon>
        <taxon>Pseudomonadota</taxon>
        <taxon>Betaproteobacteria</taxon>
        <taxon>Rhodocyclales</taxon>
        <taxon>Zoogloeaceae</taxon>
        <taxon>Azoarcus</taxon>
    </lineage>
</organism>
<protein>
    <recommendedName>
        <fullName evidence="1">Cysteine-rich CPCC domain-containing protein</fullName>
    </recommendedName>
</protein>
<dbReference type="EMBL" id="SNVV01000018">
    <property type="protein sequence ID" value="TDN47695.1"/>
    <property type="molecule type" value="Genomic_DNA"/>
</dbReference>
<accession>A0A4R6DRH0</accession>